<proteinExistence type="predicted"/>
<gene>
    <name evidence="1" type="ORF">LU635_05820</name>
</gene>
<evidence type="ECO:0000313" key="2">
    <source>
        <dbReference type="Proteomes" id="UP001139344"/>
    </source>
</evidence>
<name>A0A9X1UX64_9FLAO</name>
<dbReference type="RefSeq" id="WP_240097153.1">
    <property type="nucleotide sequence ID" value="NZ_JAJSON010000015.1"/>
</dbReference>
<accession>A0A9X1UX64</accession>
<reference evidence="1" key="1">
    <citation type="submission" date="2021-12" db="EMBL/GenBank/DDBJ databases">
        <title>Description of Gramella crocea sp. nov., a new bacterium isolated from activated sludge.</title>
        <authorList>
            <person name="Zhang X."/>
        </authorList>
    </citation>
    <scope>NUCLEOTIDE SEQUENCE</scope>
    <source>
        <strain evidence="1">YB25</strain>
    </source>
</reference>
<protein>
    <submittedName>
        <fullName evidence="1">Uncharacterized protein</fullName>
    </submittedName>
</protein>
<keyword evidence="2" id="KW-1185">Reference proteome</keyword>
<evidence type="ECO:0000313" key="1">
    <source>
        <dbReference type="EMBL" id="MCG9971149.1"/>
    </source>
</evidence>
<organism evidence="1 2">
    <name type="scientific">Christiangramia crocea</name>
    <dbReference type="NCBI Taxonomy" id="2904124"/>
    <lineage>
        <taxon>Bacteria</taxon>
        <taxon>Pseudomonadati</taxon>
        <taxon>Bacteroidota</taxon>
        <taxon>Flavobacteriia</taxon>
        <taxon>Flavobacteriales</taxon>
        <taxon>Flavobacteriaceae</taxon>
        <taxon>Christiangramia</taxon>
    </lineage>
</organism>
<sequence>MNIATVHPHRNLYLKEIEEAFEVLEGLKKKGFYDVPKITWWILKYEELYHYSYNQRHVNSCYEGMGCCCTNKSPEMRFSSLYTSLEKIVDLYSHERYFEGEIKAFEQLNDNHQSLMRWLKKNEYLGSEEFLLFWLEWLDEKKEVVNPYIMNWQDEFIFKAEDWKNTISFCKAFNSIYWTSDICA</sequence>
<dbReference type="Proteomes" id="UP001139344">
    <property type="component" value="Unassembled WGS sequence"/>
</dbReference>
<comment type="caution">
    <text evidence="1">The sequence shown here is derived from an EMBL/GenBank/DDBJ whole genome shotgun (WGS) entry which is preliminary data.</text>
</comment>
<dbReference type="EMBL" id="JAJSON010000015">
    <property type="protein sequence ID" value="MCG9971149.1"/>
    <property type="molecule type" value="Genomic_DNA"/>
</dbReference>
<dbReference type="AlphaFoldDB" id="A0A9X1UX64"/>